<dbReference type="Proteomes" id="UP001515480">
    <property type="component" value="Unassembled WGS sequence"/>
</dbReference>
<dbReference type="Pfam" id="PF00849">
    <property type="entry name" value="PseudoU_synth_2"/>
    <property type="match status" value="1"/>
</dbReference>
<dbReference type="InterPro" id="IPR050343">
    <property type="entry name" value="RsuA_PseudoU_synthase"/>
</dbReference>
<dbReference type="SUPFAM" id="SSF55120">
    <property type="entry name" value="Pseudouridine synthase"/>
    <property type="match status" value="1"/>
</dbReference>
<evidence type="ECO:0000256" key="1">
    <source>
        <dbReference type="SAM" id="MobiDB-lite"/>
    </source>
</evidence>
<evidence type="ECO:0000313" key="3">
    <source>
        <dbReference type="EMBL" id="KAL1527941.1"/>
    </source>
</evidence>
<gene>
    <name evidence="3" type="ORF">AB1Y20_009312</name>
</gene>
<dbReference type="Gene3D" id="3.30.2350.10">
    <property type="entry name" value="Pseudouridine synthase"/>
    <property type="match status" value="1"/>
</dbReference>
<keyword evidence="4" id="KW-1185">Reference proteome</keyword>
<dbReference type="InterPro" id="IPR006145">
    <property type="entry name" value="PsdUridine_synth_RsuA/RluA"/>
</dbReference>
<dbReference type="AlphaFoldDB" id="A0AB34K4Q6"/>
<proteinExistence type="predicted"/>
<feature type="region of interest" description="Disordered" evidence="1">
    <location>
        <begin position="201"/>
        <end position="312"/>
    </location>
</feature>
<sequence>MKRHGARLLLAMHKPFGFLSPSTKPLGNKRFALDLLTLPNQSHNTIPWRPPGEPRTLAGLACAAPLDADSTGLMLWTDDYELLQHLSGRRSLVEKEYLVRVSGHEQWAPEQLQQSVQWMASGVAVDGVTHKPASVKWLNEAQLRMTLCEGKHRQIRRMCEVVGLKVEAQKRTRIGCITLGALKLGKWKVLPESLVSQLLGEASGNQRSMKRNDTARRETHQDQRSMEWSNTSGSTERESQRRMAGNSSAGSSSYEPRRTGGNNTAGLRPYENHRRMPVGTTADSYSERPPLRVGTHTASLLDSLAESRRSKR</sequence>
<dbReference type="GO" id="GO:0003723">
    <property type="term" value="F:RNA binding"/>
    <property type="evidence" value="ECO:0007669"/>
    <property type="project" value="InterPro"/>
</dbReference>
<dbReference type="PANTHER" id="PTHR47683:SF2">
    <property type="entry name" value="RNA-BINDING S4 DOMAIN-CONTAINING PROTEIN"/>
    <property type="match status" value="1"/>
</dbReference>
<reference evidence="3 4" key="1">
    <citation type="journal article" date="2024" name="Science">
        <title>Giant polyketide synthase enzymes in the biosynthesis of giant marine polyether toxins.</title>
        <authorList>
            <person name="Fallon T.R."/>
            <person name="Shende V.V."/>
            <person name="Wierzbicki I.H."/>
            <person name="Pendleton A.L."/>
            <person name="Watervoot N.F."/>
            <person name="Auber R.P."/>
            <person name="Gonzalez D.J."/>
            <person name="Wisecaver J.H."/>
            <person name="Moore B.S."/>
        </authorList>
    </citation>
    <scope>NUCLEOTIDE SEQUENCE [LARGE SCALE GENOMIC DNA]</scope>
    <source>
        <strain evidence="3 4">12B1</strain>
    </source>
</reference>
<protein>
    <recommendedName>
        <fullName evidence="2">Pseudouridine synthase RsuA/RluA-like domain-containing protein</fullName>
    </recommendedName>
</protein>
<evidence type="ECO:0000313" key="4">
    <source>
        <dbReference type="Proteomes" id="UP001515480"/>
    </source>
</evidence>
<dbReference type="GO" id="GO:0009982">
    <property type="term" value="F:pseudouridine synthase activity"/>
    <property type="evidence" value="ECO:0007669"/>
    <property type="project" value="InterPro"/>
</dbReference>
<name>A0AB34K4Q6_PRYPA</name>
<organism evidence="3 4">
    <name type="scientific">Prymnesium parvum</name>
    <name type="common">Toxic golden alga</name>
    <dbReference type="NCBI Taxonomy" id="97485"/>
    <lineage>
        <taxon>Eukaryota</taxon>
        <taxon>Haptista</taxon>
        <taxon>Haptophyta</taxon>
        <taxon>Prymnesiophyceae</taxon>
        <taxon>Prymnesiales</taxon>
        <taxon>Prymnesiaceae</taxon>
        <taxon>Prymnesium</taxon>
    </lineage>
</organism>
<comment type="caution">
    <text evidence="3">The sequence shown here is derived from an EMBL/GenBank/DDBJ whole genome shotgun (WGS) entry which is preliminary data.</text>
</comment>
<accession>A0AB34K4Q6</accession>
<feature type="domain" description="Pseudouridine synthase RsuA/RluA-like" evidence="2">
    <location>
        <begin position="10"/>
        <end position="160"/>
    </location>
</feature>
<dbReference type="InterPro" id="IPR020103">
    <property type="entry name" value="PsdUridine_synth_cat_dom_sf"/>
</dbReference>
<dbReference type="EMBL" id="JBGBPQ010000002">
    <property type="protein sequence ID" value="KAL1527941.1"/>
    <property type="molecule type" value="Genomic_DNA"/>
</dbReference>
<feature type="compositionally biased region" description="Polar residues" evidence="1">
    <location>
        <begin position="245"/>
        <end position="265"/>
    </location>
</feature>
<evidence type="ECO:0000259" key="2">
    <source>
        <dbReference type="Pfam" id="PF00849"/>
    </source>
</evidence>
<feature type="compositionally biased region" description="Basic and acidic residues" evidence="1">
    <location>
        <begin position="210"/>
        <end position="225"/>
    </location>
</feature>
<dbReference type="PANTHER" id="PTHR47683">
    <property type="entry name" value="PSEUDOURIDINE SYNTHASE FAMILY PROTEIN-RELATED"/>
    <property type="match status" value="1"/>
</dbReference>
<dbReference type="GO" id="GO:0001522">
    <property type="term" value="P:pseudouridine synthesis"/>
    <property type="evidence" value="ECO:0007669"/>
    <property type="project" value="InterPro"/>
</dbReference>